<dbReference type="OrthoDB" id="9983389at2759"/>
<evidence type="ECO:0000256" key="2">
    <source>
        <dbReference type="ARBA" id="ARBA00022475"/>
    </source>
</evidence>
<evidence type="ECO:0000313" key="16">
    <source>
        <dbReference type="Proteomes" id="UP001046870"/>
    </source>
</evidence>
<evidence type="ECO:0000256" key="7">
    <source>
        <dbReference type="ARBA" id="ARBA00023157"/>
    </source>
</evidence>
<dbReference type="GO" id="GO:0042102">
    <property type="term" value="P:positive regulation of T cell proliferation"/>
    <property type="evidence" value="ECO:0007669"/>
    <property type="project" value="TreeGrafter"/>
</dbReference>
<dbReference type="FunFam" id="2.60.40.10:FF:000142">
    <property type="entry name" value="V-set domain-containing T-cell activation inhibitor 1"/>
    <property type="match status" value="1"/>
</dbReference>
<dbReference type="Pfam" id="PF07686">
    <property type="entry name" value="V-set"/>
    <property type="match status" value="1"/>
</dbReference>
<keyword evidence="3 12" id="KW-0812">Transmembrane</keyword>
<keyword evidence="5 12" id="KW-1133">Transmembrane helix</keyword>
<feature type="signal peptide" evidence="13">
    <location>
        <begin position="1"/>
        <end position="35"/>
    </location>
</feature>
<keyword evidence="2" id="KW-1003">Cell membrane</keyword>
<keyword evidence="8" id="KW-0675">Receptor</keyword>
<keyword evidence="4 13" id="KW-0732">Signal</keyword>
<comment type="caution">
    <text evidence="15">The sequence shown here is derived from an EMBL/GenBank/DDBJ whole genome shotgun (WGS) entry which is preliminary data.</text>
</comment>
<proteinExistence type="predicted"/>
<dbReference type="GO" id="GO:0042130">
    <property type="term" value="P:negative regulation of T cell proliferation"/>
    <property type="evidence" value="ECO:0007669"/>
    <property type="project" value="TreeGrafter"/>
</dbReference>
<dbReference type="GO" id="GO:0009897">
    <property type="term" value="C:external side of plasma membrane"/>
    <property type="evidence" value="ECO:0007669"/>
    <property type="project" value="TreeGrafter"/>
</dbReference>
<dbReference type="GO" id="GO:0031295">
    <property type="term" value="P:T cell costimulation"/>
    <property type="evidence" value="ECO:0007669"/>
    <property type="project" value="TreeGrafter"/>
</dbReference>
<dbReference type="InterPro" id="IPR013783">
    <property type="entry name" value="Ig-like_fold"/>
</dbReference>
<dbReference type="Proteomes" id="UP001046870">
    <property type="component" value="Chromosome 2"/>
</dbReference>
<evidence type="ECO:0000256" key="5">
    <source>
        <dbReference type="ARBA" id="ARBA00022989"/>
    </source>
</evidence>
<dbReference type="CDD" id="cd16091">
    <property type="entry name" value="IgV_HHLA2"/>
    <property type="match status" value="1"/>
</dbReference>
<organism evidence="15 16">
    <name type="scientific">Megalops atlanticus</name>
    <name type="common">Tarpon</name>
    <name type="synonym">Clupea gigantea</name>
    <dbReference type="NCBI Taxonomy" id="7932"/>
    <lineage>
        <taxon>Eukaryota</taxon>
        <taxon>Metazoa</taxon>
        <taxon>Chordata</taxon>
        <taxon>Craniata</taxon>
        <taxon>Vertebrata</taxon>
        <taxon>Euteleostomi</taxon>
        <taxon>Actinopterygii</taxon>
        <taxon>Neopterygii</taxon>
        <taxon>Teleostei</taxon>
        <taxon>Elopiformes</taxon>
        <taxon>Megalopidae</taxon>
        <taxon>Megalops</taxon>
    </lineage>
</organism>
<evidence type="ECO:0000256" key="4">
    <source>
        <dbReference type="ARBA" id="ARBA00022729"/>
    </source>
</evidence>
<keyword evidence="16" id="KW-1185">Reference proteome</keyword>
<feature type="domain" description="Ig-like" evidence="14">
    <location>
        <begin position="157"/>
        <end position="232"/>
    </location>
</feature>
<name>A0A9D3QCP8_MEGAT</name>
<feature type="transmembrane region" description="Helical" evidence="12">
    <location>
        <begin position="346"/>
        <end position="369"/>
    </location>
</feature>
<sequence>MLGQENKLLGGVSAMAGTRLAVTIVLLWILTLTECQDRPVTCLFSEACVLLCSFTPSPEEVIHWQTLAGQVITVHSYYYGNDQLEHQDGRYKGRTSLFKDLISHGNASLLLQNTSIQDQGRYKCYTSTTLGNQESFVSLRVEAPIKSVSMERTSEGVTCMSQGIYPSPRVSWSTDPPTPSGTLQDSSQPTADAQGLFSVNSTVRMLGNLSDHAYVCSVSKEDGTGEWRASFRQQEDIHGEVGQTLAIPCPVPKPSLQNFTQTWTFMAQTPPILTHNSSTSHRDISDLWKNRVQDLLENGSLLIQNPEGQNLTGTYTCKVLADRTLQLVQTYVRFTGADKHSGSDTWLPAAVAVPVVIIALLVTVLLIVAWKKGWLRGSKCQDGKTEPSFAFYYHIQDKPFFICHDACRKISVHVCVLCI</sequence>
<dbReference type="EMBL" id="JAFDVH010000002">
    <property type="protein sequence ID" value="KAG7487335.1"/>
    <property type="molecule type" value="Genomic_DNA"/>
</dbReference>
<dbReference type="Gene3D" id="2.60.40.10">
    <property type="entry name" value="Immunoglobulins"/>
    <property type="match status" value="3"/>
</dbReference>
<evidence type="ECO:0000313" key="15">
    <source>
        <dbReference type="EMBL" id="KAG7487335.1"/>
    </source>
</evidence>
<accession>A0A9D3QCP8</accession>
<keyword evidence="9" id="KW-0325">Glycoprotein</keyword>
<dbReference type="Pfam" id="PF22705">
    <property type="entry name" value="C2-set_3"/>
    <property type="match status" value="1"/>
</dbReference>
<protein>
    <recommendedName>
        <fullName evidence="14">Ig-like domain-containing protein</fullName>
    </recommendedName>
</protein>
<dbReference type="InterPro" id="IPR036179">
    <property type="entry name" value="Ig-like_dom_sf"/>
</dbReference>
<dbReference type="InterPro" id="IPR053896">
    <property type="entry name" value="BTN3A2-like_Ig-C"/>
</dbReference>
<feature type="compositionally biased region" description="Polar residues" evidence="11">
    <location>
        <begin position="170"/>
        <end position="192"/>
    </location>
</feature>
<feature type="domain" description="Ig-like" evidence="14">
    <location>
        <begin position="40"/>
        <end position="138"/>
    </location>
</feature>
<dbReference type="SMART" id="SM00406">
    <property type="entry name" value="IGv"/>
    <property type="match status" value="1"/>
</dbReference>
<evidence type="ECO:0000256" key="1">
    <source>
        <dbReference type="ARBA" id="ARBA00004251"/>
    </source>
</evidence>
<keyword evidence="7" id="KW-1015">Disulfide bond</keyword>
<evidence type="ECO:0000256" key="8">
    <source>
        <dbReference type="ARBA" id="ARBA00023170"/>
    </source>
</evidence>
<dbReference type="AlphaFoldDB" id="A0A9D3QCP8"/>
<dbReference type="PROSITE" id="PS50835">
    <property type="entry name" value="IG_LIKE"/>
    <property type="match status" value="3"/>
</dbReference>
<reference evidence="15" key="1">
    <citation type="submission" date="2021-01" db="EMBL/GenBank/DDBJ databases">
        <authorList>
            <person name="Zahm M."/>
            <person name="Roques C."/>
            <person name="Cabau C."/>
            <person name="Klopp C."/>
            <person name="Donnadieu C."/>
            <person name="Jouanno E."/>
            <person name="Lampietro C."/>
            <person name="Louis A."/>
            <person name="Herpin A."/>
            <person name="Echchiki A."/>
            <person name="Berthelot C."/>
            <person name="Parey E."/>
            <person name="Roest-Crollius H."/>
            <person name="Braasch I."/>
            <person name="Postlethwait J."/>
            <person name="Bobe J."/>
            <person name="Montfort J."/>
            <person name="Bouchez O."/>
            <person name="Begum T."/>
            <person name="Mejri S."/>
            <person name="Adams A."/>
            <person name="Chen W.-J."/>
            <person name="Guiguen Y."/>
        </authorList>
    </citation>
    <scope>NUCLEOTIDE SEQUENCE</scope>
    <source>
        <strain evidence="15">YG-15Mar2019-1</strain>
        <tissue evidence="15">Brain</tissue>
    </source>
</reference>
<feature type="chain" id="PRO_5039128336" description="Ig-like domain-containing protein" evidence="13">
    <location>
        <begin position="36"/>
        <end position="419"/>
    </location>
</feature>
<evidence type="ECO:0000256" key="12">
    <source>
        <dbReference type="SAM" id="Phobius"/>
    </source>
</evidence>
<evidence type="ECO:0000256" key="9">
    <source>
        <dbReference type="ARBA" id="ARBA00023180"/>
    </source>
</evidence>
<keyword evidence="6 12" id="KW-0472">Membrane</keyword>
<feature type="region of interest" description="Disordered" evidence="11">
    <location>
        <begin position="168"/>
        <end position="192"/>
    </location>
</feature>
<dbReference type="GO" id="GO:0007166">
    <property type="term" value="P:cell surface receptor signaling pathway"/>
    <property type="evidence" value="ECO:0007669"/>
    <property type="project" value="TreeGrafter"/>
</dbReference>
<dbReference type="InterPro" id="IPR013106">
    <property type="entry name" value="Ig_V-set"/>
</dbReference>
<keyword evidence="10" id="KW-0393">Immunoglobulin domain</keyword>
<comment type="subcellular location">
    <subcellularLocation>
        <location evidence="1">Cell membrane</location>
        <topology evidence="1">Single-pass type I membrane protein</topology>
    </subcellularLocation>
</comment>
<dbReference type="SMART" id="SM00409">
    <property type="entry name" value="IG"/>
    <property type="match status" value="2"/>
</dbReference>
<dbReference type="InterPro" id="IPR003599">
    <property type="entry name" value="Ig_sub"/>
</dbReference>
<feature type="domain" description="Ig-like" evidence="14">
    <location>
        <begin position="242"/>
        <end position="319"/>
    </location>
</feature>
<evidence type="ECO:0000256" key="6">
    <source>
        <dbReference type="ARBA" id="ARBA00023136"/>
    </source>
</evidence>
<evidence type="ECO:0000259" key="14">
    <source>
        <dbReference type="PROSITE" id="PS50835"/>
    </source>
</evidence>
<evidence type="ECO:0000256" key="10">
    <source>
        <dbReference type="ARBA" id="ARBA00023319"/>
    </source>
</evidence>
<dbReference type="InterPro" id="IPR007110">
    <property type="entry name" value="Ig-like_dom"/>
</dbReference>
<dbReference type="GO" id="GO:0071222">
    <property type="term" value="P:cellular response to lipopolysaccharide"/>
    <property type="evidence" value="ECO:0007669"/>
    <property type="project" value="TreeGrafter"/>
</dbReference>
<dbReference type="InterPro" id="IPR051713">
    <property type="entry name" value="T-cell_Activation_Regulation"/>
</dbReference>
<dbReference type="PANTHER" id="PTHR25466:SF14">
    <property type="entry name" value="BUTYROPHILIN SUBFAMILY 2 MEMBER A2-LIKE-RELATED"/>
    <property type="match status" value="1"/>
</dbReference>
<dbReference type="SUPFAM" id="SSF48726">
    <property type="entry name" value="Immunoglobulin"/>
    <property type="match status" value="3"/>
</dbReference>
<evidence type="ECO:0000256" key="11">
    <source>
        <dbReference type="SAM" id="MobiDB-lite"/>
    </source>
</evidence>
<gene>
    <name evidence="15" type="ORF">MATL_G00022120</name>
</gene>
<dbReference type="GO" id="GO:0006955">
    <property type="term" value="P:immune response"/>
    <property type="evidence" value="ECO:0007669"/>
    <property type="project" value="TreeGrafter"/>
</dbReference>
<dbReference type="PANTHER" id="PTHR25466">
    <property type="entry name" value="T-LYMPHOCYTE ACTIVATION ANTIGEN"/>
    <property type="match status" value="1"/>
</dbReference>
<evidence type="ECO:0000256" key="13">
    <source>
        <dbReference type="SAM" id="SignalP"/>
    </source>
</evidence>
<evidence type="ECO:0000256" key="3">
    <source>
        <dbReference type="ARBA" id="ARBA00022692"/>
    </source>
</evidence>